<dbReference type="AlphaFoldDB" id="A0A8S3RDS3"/>
<name>A0A8S3RDS3_MYTED</name>
<proteinExistence type="predicted"/>
<dbReference type="InterPro" id="IPR002035">
    <property type="entry name" value="VWF_A"/>
</dbReference>
<dbReference type="InterPro" id="IPR051173">
    <property type="entry name" value="Ca_channel_alpha-2/delta"/>
</dbReference>
<dbReference type="OrthoDB" id="6060175at2759"/>
<evidence type="ECO:0000313" key="4">
    <source>
        <dbReference type="EMBL" id="CAG2207477.1"/>
    </source>
</evidence>
<feature type="domain" description="VWFA" evidence="3">
    <location>
        <begin position="206"/>
        <end position="417"/>
    </location>
</feature>
<keyword evidence="2" id="KW-0732">Signal</keyword>
<keyword evidence="5" id="KW-1185">Reference proteome</keyword>
<dbReference type="GO" id="GO:0005891">
    <property type="term" value="C:voltage-gated calcium channel complex"/>
    <property type="evidence" value="ECO:0007669"/>
    <property type="project" value="TreeGrafter"/>
</dbReference>
<keyword evidence="1" id="KW-1133">Transmembrane helix</keyword>
<feature type="signal peptide" evidence="2">
    <location>
        <begin position="1"/>
        <end position="20"/>
    </location>
</feature>
<organism evidence="4 5">
    <name type="scientific">Mytilus edulis</name>
    <name type="common">Blue mussel</name>
    <dbReference type="NCBI Taxonomy" id="6550"/>
    <lineage>
        <taxon>Eukaryota</taxon>
        <taxon>Metazoa</taxon>
        <taxon>Spiralia</taxon>
        <taxon>Lophotrochozoa</taxon>
        <taxon>Mollusca</taxon>
        <taxon>Bivalvia</taxon>
        <taxon>Autobranchia</taxon>
        <taxon>Pteriomorphia</taxon>
        <taxon>Mytilida</taxon>
        <taxon>Mytiloidea</taxon>
        <taxon>Mytilidae</taxon>
        <taxon>Mytilinae</taxon>
        <taxon>Mytilus</taxon>
    </lineage>
</organism>
<evidence type="ECO:0000256" key="1">
    <source>
        <dbReference type="SAM" id="Phobius"/>
    </source>
</evidence>
<comment type="caution">
    <text evidence="4">The sequence shown here is derived from an EMBL/GenBank/DDBJ whole genome shotgun (WGS) entry which is preliminary data.</text>
</comment>
<reference evidence="4" key="1">
    <citation type="submission" date="2021-03" db="EMBL/GenBank/DDBJ databases">
        <authorList>
            <person name="Bekaert M."/>
        </authorList>
    </citation>
    <scope>NUCLEOTIDE SEQUENCE</scope>
</reference>
<feature type="chain" id="PRO_5035942677" description="VWFA domain-containing protein" evidence="2">
    <location>
        <begin position="21"/>
        <end position="1110"/>
    </location>
</feature>
<dbReference type="PROSITE" id="PS50234">
    <property type="entry name" value="VWFA"/>
    <property type="match status" value="1"/>
</dbReference>
<feature type="transmembrane region" description="Helical" evidence="1">
    <location>
        <begin position="1037"/>
        <end position="1059"/>
    </location>
</feature>
<dbReference type="PANTHER" id="PTHR10166:SF66">
    <property type="entry name" value="VWFA AND CACHE DOMAIN-CONTAINING PROTEIN CG16868"/>
    <property type="match status" value="1"/>
</dbReference>
<sequence>MEIENLFILTILVGSQICVAAVDSIDGKLLADELRIIKREIGVTVLQEQFNKFPYIRISDTGNEILKRIQSNLDTALESLDTVLKNVKDELVSVNQDFNSIDLPNCCDLSDEQLTFALKFQTKVDFNQACVTTSPIKTDNLKYPTKDISAIMKKDYQDNKNILWQHYSTTEGVFVLYPATKLTNCDNFDPRFTTPYASTASPTDKDVVVVMDTSSSMKQSSGVPLKAKFVIAKEAANNVIQTLKPNDRVGVVTYNQDASSPSGNSYHPCYQRELSFATKENTDKLQNYIFSLDTGSPDSNFEKALVAAFEFYNSSVDTLNVQNRDQVILFISDGKSTSVSDPVQVISTENSKLQNRIAIFTYLIGEDEQAKSQLQNMANQTLHDPSYGPKQIGHFEHFPLSTQKLLSVKLATFYEHLSAKIQSDQSTFTSSYVDPYSGIGLITSLCRTVKVAAGFHGVMCTDVKISELLSEIEYFSEEEYSYGFMIDGTGRVVMHPLLPNAAFVNYNEDPVLVDIKVLERAPAAHNVIESMKRFCRLQIYIFEFLPQKGPGKTINPLEKVPRSNFSLCIVLVDESYSEIDESQFQPSGTDLNHLFMFHDRSLLRDDFKNCKFYRRRATLDHSSVKFTQSAFQNPFQFIDSDETAEDVTKYTNYITSTGSNPGFKSTVRSSVWATYKAEQFWKQNPVSYVSWRYIGTKSGIMRTYPGILMHKNFDHEKRPWWRQALGHPNVMYVTTPYVDGWGSGIVLTFIHTLQKANSSAVTATVAADFPLQYFNWFISKIYPSCEDGNRCIILDNSGFIVMHPRLKDTTDESDFHEPKHITVEEPGFAEILKNKLVLNFKECQDFSENTNLRSFRVTMPSGFSNGLDFKDTDDKFEIRPIAESNLFIIRFKAKPSSTCSCDGSKSPDVVKCQGLCQCLCHIPIIYDVCANRYNTESASSPCSARIPDTSGKNEPDDTDGLKACYAPICYKKTTKQDCYSEAECTWCEYTDLGQQIDTPCCRLKEDCYFGKTKPDKRDTCAPISTANESKGNDSYTIIWIVSGSVVGGIILTIIVFGGVKYFKICDRTDNTDPYIDAIDDLELPQYTEKQESVGSEFMGKTNQNFYDGLQ</sequence>
<keyword evidence="1" id="KW-0472">Membrane</keyword>
<evidence type="ECO:0000256" key="2">
    <source>
        <dbReference type="SAM" id="SignalP"/>
    </source>
</evidence>
<gene>
    <name evidence="4" type="ORF">MEDL_21656</name>
</gene>
<dbReference type="EMBL" id="CAJPWZ010001076">
    <property type="protein sequence ID" value="CAG2207477.1"/>
    <property type="molecule type" value="Genomic_DNA"/>
</dbReference>
<evidence type="ECO:0000259" key="3">
    <source>
        <dbReference type="PROSITE" id="PS50234"/>
    </source>
</evidence>
<protein>
    <recommendedName>
        <fullName evidence="3">VWFA domain-containing protein</fullName>
    </recommendedName>
</protein>
<evidence type="ECO:0000313" key="5">
    <source>
        <dbReference type="Proteomes" id="UP000683360"/>
    </source>
</evidence>
<dbReference type="GO" id="GO:0005245">
    <property type="term" value="F:voltage-gated calcium channel activity"/>
    <property type="evidence" value="ECO:0007669"/>
    <property type="project" value="TreeGrafter"/>
</dbReference>
<dbReference type="Pfam" id="PF00092">
    <property type="entry name" value="VWA"/>
    <property type="match status" value="1"/>
</dbReference>
<dbReference type="SMART" id="SM00327">
    <property type="entry name" value="VWA"/>
    <property type="match status" value="1"/>
</dbReference>
<dbReference type="SUPFAM" id="SSF53300">
    <property type="entry name" value="vWA-like"/>
    <property type="match status" value="1"/>
</dbReference>
<dbReference type="Gene3D" id="3.40.50.410">
    <property type="entry name" value="von Willebrand factor, type A domain"/>
    <property type="match status" value="1"/>
</dbReference>
<dbReference type="PANTHER" id="PTHR10166">
    <property type="entry name" value="VOLTAGE-DEPENDENT CALCIUM CHANNEL SUBUNIT ALPHA-2/DELTA-RELATED"/>
    <property type="match status" value="1"/>
</dbReference>
<dbReference type="InterPro" id="IPR036465">
    <property type="entry name" value="vWFA_dom_sf"/>
</dbReference>
<keyword evidence="1" id="KW-0812">Transmembrane</keyword>
<dbReference type="Gene3D" id="3.30.450.20">
    <property type="entry name" value="PAS domain"/>
    <property type="match status" value="3"/>
</dbReference>
<dbReference type="Proteomes" id="UP000683360">
    <property type="component" value="Unassembled WGS sequence"/>
</dbReference>
<accession>A0A8S3RDS3</accession>